<feature type="domain" description="TrwC relaxase" evidence="2">
    <location>
        <begin position="10"/>
        <end position="390"/>
    </location>
</feature>
<comment type="caution">
    <text evidence="4">The sequence shown here is derived from an EMBL/GenBank/DDBJ whole genome shotgun (WGS) entry which is preliminary data.</text>
</comment>
<dbReference type="NCBIfam" id="NF041492">
    <property type="entry name" value="MobF"/>
    <property type="match status" value="1"/>
</dbReference>
<proteinExistence type="predicted"/>
<feature type="domain" description="UvrD-like helicase C-terminal" evidence="3">
    <location>
        <begin position="900"/>
        <end position="942"/>
    </location>
</feature>
<evidence type="ECO:0000313" key="4">
    <source>
        <dbReference type="EMBL" id="RKR88327.1"/>
    </source>
</evidence>
<dbReference type="SUPFAM" id="SSF55464">
    <property type="entry name" value="Origin of replication-binding domain, RBD-like"/>
    <property type="match status" value="1"/>
</dbReference>
<evidence type="ECO:0000259" key="3">
    <source>
        <dbReference type="Pfam" id="PF13538"/>
    </source>
</evidence>
<dbReference type="InterPro" id="IPR027417">
    <property type="entry name" value="P-loop_NTPase"/>
</dbReference>
<feature type="compositionally biased region" description="Pro residues" evidence="1">
    <location>
        <begin position="1466"/>
        <end position="1481"/>
    </location>
</feature>
<feature type="region of interest" description="Disordered" evidence="1">
    <location>
        <begin position="1462"/>
        <end position="1509"/>
    </location>
</feature>
<dbReference type="Pfam" id="PF08751">
    <property type="entry name" value="TrwC"/>
    <property type="match status" value="1"/>
</dbReference>
<reference evidence="4 5" key="1">
    <citation type="submission" date="2018-10" db="EMBL/GenBank/DDBJ databases">
        <title>Sequencing the genomes of 1000 actinobacteria strains.</title>
        <authorList>
            <person name="Klenk H.-P."/>
        </authorList>
    </citation>
    <scope>NUCLEOTIDE SEQUENCE [LARGE SCALE GENOMIC DNA]</scope>
    <source>
        <strain evidence="4 5">DSM 45175</strain>
    </source>
</reference>
<dbReference type="RefSeq" id="WP_121156958.1">
    <property type="nucleotide sequence ID" value="NZ_RBKT01000001.1"/>
</dbReference>
<dbReference type="EMBL" id="RBKT01000001">
    <property type="protein sequence ID" value="RKR88327.1"/>
    <property type="molecule type" value="Genomic_DNA"/>
</dbReference>
<dbReference type="OrthoDB" id="4524286at2"/>
<dbReference type="Pfam" id="PF13604">
    <property type="entry name" value="AAA_30"/>
    <property type="match status" value="1"/>
</dbReference>
<accession>A0A495JHF8</accession>
<dbReference type="CDD" id="cd18809">
    <property type="entry name" value="SF1_C_RecD"/>
    <property type="match status" value="1"/>
</dbReference>
<keyword evidence="5" id="KW-1185">Reference proteome</keyword>
<dbReference type="Gene3D" id="2.30.30.940">
    <property type="match status" value="1"/>
</dbReference>
<evidence type="ECO:0000313" key="5">
    <source>
        <dbReference type="Proteomes" id="UP000277671"/>
    </source>
</evidence>
<evidence type="ECO:0000256" key="1">
    <source>
        <dbReference type="SAM" id="MobiDB-lite"/>
    </source>
</evidence>
<evidence type="ECO:0000259" key="2">
    <source>
        <dbReference type="Pfam" id="PF08751"/>
    </source>
</evidence>
<dbReference type="Proteomes" id="UP000277671">
    <property type="component" value="Unassembled WGS sequence"/>
</dbReference>
<dbReference type="SUPFAM" id="SSF52540">
    <property type="entry name" value="P-loop containing nucleoside triphosphate hydrolases"/>
    <property type="match status" value="2"/>
</dbReference>
<gene>
    <name evidence="4" type="ORF">BDK92_2638</name>
</gene>
<dbReference type="Gene3D" id="3.40.50.300">
    <property type="entry name" value="P-loop containing nucleotide triphosphate hydrolases"/>
    <property type="match status" value="2"/>
</dbReference>
<dbReference type="InterPro" id="IPR027785">
    <property type="entry name" value="UvrD-like_helicase_C"/>
</dbReference>
<protein>
    <submittedName>
        <fullName evidence="4">Conjugative relaxase-like TrwC/TraI family protein</fullName>
    </submittedName>
</protein>
<organism evidence="4 5">
    <name type="scientific">Micromonospora pisi</name>
    <dbReference type="NCBI Taxonomy" id="589240"/>
    <lineage>
        <taxon>Bacteria</taxon>
        <taxon>Bacillati</taxon>
        <taxon>Actinomycetota</taxon>
        <taxon>Actinomycetes</taxon>
        <taxon>Micromonosporales</taxon>
        <taxon>Micromonosporaceae</taxon>
        <taxon>Micromonospora</taxon>
    </lineage>
</organism>
<sequence length="1509" mass="165204">MMTLHKLSVADGYTYLTRHVVGGDRDREPGQSAADYYTANGNPPGRWGGRGLTQLGLTGQVTEQQMRHLFGQGMHPDADRIIAAYLAEHTRAGMTETQLAALTQQAIRHATLGRRFPVYKTLDAFDTRVDERLAVIRTEASREPTQAEVGKIRMEEARRARGGVAGYDLVFTPVKSLVLLWALDERQWVRDAVRAAHEQARDSALALLDEHAAFTRVGDVGQAQIGTHGLIYAVFDHYDSRDGDPNLHTHVPISNKIRGEDGKWRSLDGRALYRIAVAASEHYNSTIETLATQHLGVDFEVRPDTATKRHPVREVAGMPLEFVKTFSSRRSHIEARYEQLIVDFRRAHGHDPDNQAAFRLAGQANLDTRGPKPKPRSLAGLRAEWAERLTLTHGRTALRHLVKTVAASRPDQVRETFSTELSTTQISALASLAVGRAEASRSTWTVWNLRAEADRLLREPPHMLFPKGIRFGSTDDRTALLNRVVGDAVESLCVPVTAQPNLIEPAALRRPDGTSVFVQHTAMRYTSQEILDAEQRLLNAAHTPTIHSCAPLAVHTTLGNYESAFGKTLDPGQRAMVVAFATDPRLITVGLGPAGAGKTTTMHAYQHVLAAHGQRLIPLATSAAAAAVLSTDLGVPAENLHKFVYEHLTHGQPTPHPDGTLPTQKAFFHIRPGDVILVDEAGLAGTRNLDTLRDIATRHGAVIRLLGDYRQLSAVESGGALRLLATEAGAVELTHLHRFTSAAEADATRRLRDGDTTAIDYYQAHNRIRGGSAEAMIEQAYNAWHTDMTQGLKTLMSSSTTTGVTALSARARADRVAAGQVETEGVTLHDGNLAGRGDWIVTRGNDRKMTCNQGKDWVRNGDAWTVTARHRDGSLKVQHLGHGGTLTLPAAYVSTHVELLYATTTHRAQGSTVDTAHALVTDDMTRESLYVAATRARHHTTLYAVTHRILPLDEDARMDRTVYDRHARDAREILETVLATEGAQPSATEAIIRAKEEALSLATLVPRLRYANEIADTNRLRTLVTSTLGPDGNGLHRDPAWPAVVRALRTAEAQGWDLPQVLAATARRGTLAAAESPAQLLAWRINDHTDGRRPAPALSQPTVADTTRYAALLRTVLRTTDPIDPVDGTRPPRLLHTEPTTTVTDHQQLLATVLGDHDASRAAEEAAWPALRNAIRRAEHAGHDPLTAVATAVVSRPLHDARSLSEVLAWRLNHHLDTTPPPAAQPGTTDAWRTLAWTLKAAEKHGHPADHLLAAARPGSDLDGIRHQLQHLTRPIPATGPLPWIESTPQTTNPEWDTYLNDINQLINERVHNLTMDTMAHRPAWLAGLGETPTDARTLTEWMRHASTVAAYRDQHQITLDDPTQPLGAYIPAHHSGHQAYLHAVDAVLAARHPHDTPADPITVRITTDTYLALPDTDRDNITTAVAARLGDDWLGPRHGDADTLLTTPTYATHLQTELINRGHLTPPPINTPTPPPPPATTRPATRHQPAFEPPLELPQLEPGIEVSW</sequence>
<dbReference type="Pfam" id="PF13538">
    <property type="entry name" value="UvrD_C_2"/>
    <property type="match status" value="1"/>
</dbReference>
<name>A0A495JHF8_9ACTN</name>
<dbReference type="InterPro" id="IPR014862">
    <property type="entry name" value="TrwC"/>
</dbReference>